<keyword evidence="1" id="KW-0808">Transferase</keyword>
<evidence type="ECO:0000313" key="2">
    <source>
        <dbReference type="Proteomes" id="UP000236000"/>
    </source>
</evidence>
<dbReference type="PANTHER" id="PTHR12526:SF630">
    <property type="entry name" value="GLYCOSYLTRANSFERASE"/>
    <property type="match status" value="1"/>
</dbReference>
<dbReference type="PANTHER" id="PTHR12526">
    <property type="entry name" value="GLYCOSYLTRANSFERASE"/>
    <property type="match status" value="1"/>
</dbReference>
<sequence length="397" mass="44397">MQMKRIFIAIQYMELGGAERALLGLLDALDASRFQVDLFVYRHSGELMPLIPSKVNLLPELPAYRAISRPLKDILLEGKLGIAGARLWAKWRSARFGKSLDGLENYAVFDDAAAAVSPFLPSLKKLGMYDLAISFLTPHRIVRDKVRARRKIAWIHTDYSSIGINVERELPVWRGYDHIISISPQAGKGFLSRFPELEDRLVQMENIVSPEVVREQAALEDVSGVMGGSPCLCTVGRFSHAKGMDRAVRLAARLVGLGMEQLRWYLIGYGDEASLRREIRDCGMEEHVIILGKKANPYPYMAACSLYVQPSRYEGKAVAVREAQILGRPVAVTRFPTSAGHVEDGVDGMIIPNEEEGAAVELFRLLNDAGRLESLSAECRRRDYGNRDEILKLEELI</sequence>
<dbReference type="CDD" id="cd03811">
    <property type="entry name" value="GT4_GT28_WabH-like"/>
    <property type="match status" value="1"/>
</dbReference>
<name>A0A2N8HD93_9BACT</name>
<dbReference type="AlphaFoldDB" id="A0A2N8HD93"/>
<organism evidence="1 2">
    <name type="scientific">Akkermansia muciniphila</name>
    <dbReference type="NCBI Taxonomy" id="239935"/>
    <lineage>
        <taxon>Bacteria</taxon>
        <taxon>Pseudomonadati</taxon>
        <taxon>Verrucomicrobiota</taxon>
        <taxon>Verrucomicrobiia</taxon>
        <taxon>Verrucomicrobiales</taxon>
        <taxon>Akkermansiaceae</taxon>
        <taxon>Akkermansia</taxon>
    </lineage>
</organism>
<comment type="caution">
    <text evidence="1">The sequence shown here is derived from an EMBL/GenBank/DDBJ whole genome shotgun (WGS) entry which is preliminary data.</text>
</comment>
<dbReference type="EMBL" id="PJKA01000012">
    <property type="protein sequence ID" value="PNC17818.1"/>
    <property type="molecule type" value="Genomic_DNA"/>
</dbReference>
<gene>
    <name evidence="1" type="ORF">CXU22_08760</name>
</gene>
<reference evidence="1 2" key="1">
    <citation type="journal article" date="2017" name="BMC Genomics">
        <title>Genome sequencing of 39 Akkermansia muciniphila isolates reveals its population structure, genomic and functional diverisity, and global distribution in mammalian gut microbiotas.</title>
        <authorList>
            <person name="Guo X."/>
            <person name="Li S."/>
            <person name="Zhang J."/>
            <person name="Wu F."/>
            <person name="Li X."/>
            <person name="Wu D."/>
            <person name="Zhang M."/>
            <person name="Ou Z."/>
            <person name="Jie Z."/>
            <person name="Yan Q."/>
            <person name="Li P."/>
            <person name="Yi J."/>
            <person name="Peng Y."/>
        </authorList>
    </citation>
    <scope>NUCLEOTIDE SEQUENCE [LARGE SCALE GENOMIC DNA]</scope>
    <source>
        <strain evidence="1 2">GP24</strain>
    </source>
</reference>
<dbReference type="OrthoDB" id="9762705at2"/>
<accession>A0A2N8HD93</accession>
<proteinExistence type="predicted"/>
<dbReference type="SUPFAM" id="SSF53756">
    <property type="entry name" value="UDP-Glycosyltransferase/glycogen phosphorylase"/>
    <property type="match status" value="1"/>
</dbReference>
<dbReference type="GO" id="GO:0016740">
    <property type="term" value="F:transferase activity"/>
    <property type="evidence" value="ECO:0007669"/>
    <property type="project" value="UniProtKB-KW"/>
</dbReference>
<dbReference type="Proteomes" id="UP000236000">
    <property type="component" value="Unassembled WGS sequence"/>
</dbReference>
<protein>
    <submittedName>
        <fullName evidence="1">Glycosyltransferase</fullName>
    </submittedName>
</protein>
<dbReference type="Gene3D" id="3.40.50.2000">
    <property type="entry name" value="Glycogen Phosphorylase B"/>
    <property type="match status" value="2"/>
</dbReference>
<evidence type="ECO:0000313" key="1">
    <source>
        <dbReference type="EMBL" id="PNC17818.1"/>
    </source>
</evidence>
<dbReference type="Pfam" id="PF13692">
    <property type="entry name" value="Glyco_trans_1_4"/>
    <property type="match status" value="1"/>
</dbReference>